<gene>
    <name evidence="1" type="ORF">GGQ66_003587</name>
</gene>
<dbReference type="EMBL" id="JACIDU010000016">
    <property type="protein sequence ID" value="MBB4105004.1"/>
    <property type="molecule type" value="Genomic_DNA"/>
</dbReference>
<proteinExistence type="predicted"/>
<dbReference type="SUPFAM" id="SSF53474">
    <property type="entry name" value="alpha/beta-Hydrolases"/>
    <property type="match status" value="1"/>
</dbReference>
<organism evidence="1 2">
    <name type="scientific">Allorhizobium borbori</name>
    <dbReference type="NCBI Taxonomy" id="485907"/>
    <lineage>
        <taxon>Bacteria</taxon>
        <taxon>Pseudomonadati</taxon>
        <taxon>Pseudomonadota</taxon>
        <taxon>Alphaproteobacteria</taxon>
        <taxon>Hyphomicrobiales</taxon>
        <taxon>Rhizobiaceae</taxon>
        <taxon>Rhizobium/Agrobacterium group</taxon>
        <taxon>Allorhizobium</taxon>
    </lineage>
</organism>
<dbReference type="Gene3D" id="3.40.50.1820">
    <property type="entry name" value="alpha/beta hydrolase"/>
    <property type="match status" value="1"/>
</dbReference>
<dbReference type="InterPro" id="IPR029058">
    <property type="entry name" value="AB_hydrolase_fold"/>
</dbReference>
<reference evidence="1 2" key="1">
    <citation type="submission" date="2020-08" db="EMBL/GenBank/DDBJ databases">
        <title>Genomic Encyclopedia of Type Strains, Phase IV (KMG-IV): sequencing the most valuable type-strain genomes for metagenomic binning, comparative biology and taxonomic classification.</title>
        <authorList>
            <person name="Goeker M."/>
        </authorList>
    </citation>
    <scope>NUCLEOTIDE SEQUENCE [LARGE SCALE GENOMIC DNA]</scope>
    <source>
        <strain evidence="1 2">DSM 26385</strain>
    </source>
</reference>
<sequence length="279" mass="31214">MSANPNVAPLNFYRRGRTPLFASRMDQRFSWCCYIPTGYDAHAETVHPLAVLVHGSLRDADILRDEFIDFAEAHQCVLLAPLFPAGIDDAEDLHNYKHMIYHGIRYDLILLDMIDELATRYRVHGDRVLMHGFSGGAQFAHRFLYLHPARLRAVSIGAPGTVTLPDDRRDWWVGVKGMEEIFRQPFDIEAMRRVAVQLVIGDADIETWDVTVGPQSAFWMEGINDSGETRVERLRTLEAGLKAIGLAPRFDTVPGVSHDGTGIQGPVKAFFSAVLAGKV</sequence>
<dbReference type="RefSeq" id="WP_183794082.1">
    <property type="nucleotide sequence ID" value="NZ_JACIDU010000016.1"/>
</dbReference>
<evidence type="ECO:0000313" key="2">
    <source>
        <dbReference type="Proteomes" id="UP000584824"/>
    </source>
</evidence>
<accession>A0A7W6P234</accession>
<dbReference type="AlphaFoldDB" id="A0A7W6P234"/>
<protein>
    <submittedName>
        <fullName evidence="1">Pimeloyl-ACP methyl ester carboxylesterase</fullName>
    </submittedName>
</protein>
<dbReference type="Proteomes" id="UP000584824">
    <property type="component" value="Unassembled WGS sequence"/>
</dbReference>
<keyword evidence="2" id="KW-1185">Reference proteome</keyword>
<evidence type="ECO:0000313" key="1">
    <source>
        <dbReference type="EMBL" id="MBB4105004.1"/>
    </source>
</evidence>
<name>A0A7W6P234_9HYPH</name>
<comment type="caution">
    <text evidence="1">The sequence shown here is derived from an EMBL/GenBank/DDBJ whole genome shotgun (WGS) entry which is preliminary data.</text>
</comment>